<evidence type="ECO:0000313" key="2">
    <source>
        <dbReference type="Proteomes" id="UP001596500"/>
    </source>
</evidence>
<dbReference type="RefSeq" id="WP_379864265.1">
    <property type="nucleotide sequence ID" value="NZ_JBHTBW010000019.1"/>
</dbReference>
<evidence type="ECO:0000313" key="1">
    <source>
        <dbReference type="EMBL" id="MFC7440987.1"/>
    </source>
</evidence>
<name>A0ABW2RJ59_9BACL</name>
<sequence length="40" mass="4403">MKKILIVYGLVMFTLIASVTFVAEPVHPSSLMTIMSALLH</sequence>
<dbReference type="EMBL" id="JBHTBW010000019">
    <property type="protein sequence ID" value="MFC7440987.1"/>
    <property type="molecule type" value="Genomic_DNA"/>
</dbReference>
<organism evidence="1 2">
    <name type="scientific">Laceyella putida</name>
    <dbReference type="NCBI Taxonomy" id="110101"/>
    <lineage>
        <taxon>Bacteria</taxon>
        <taxon>Bacillati</taxon>
        <taxon>Bacillota</taxon>
        <taxon>Bacilli</taxon>
        <taxon>Bacillales</taxon>
        <taxon>Thermoactinomycetaceae</taxon>
        <taxon>Laceyella</taxon>
    </lineage>
</organism>
<dbReference type="Proteomes" id="UP001596500">
    <property type="component" value="Unassembled WGS sequence"/>
</dbReference>
<comment type="caution">
    <text evidence="1">The sequence shown here is derived from an EMBL/GenBank/DDBJ whole genome shotgun (WGS) entry which is preliminary data.</text>
</comment>
<gene>
    <name evidence="1" type="ORF">ACFQNG_07450</name>
</gene>
<protein>
    <submittedName>
        <fullName evidence="1">Uncharacterized protein</fullName>
    </submittedName>
</protein>
<accession>A0ABW2RJ59</accession>
<proteinExistence type="predicted"/>
<reference evidence="2" key="1">
    <citation type="journal article" date="2019" name="Int. J. Syst. Evol. Microbiol.">
        <title>The Global Catalogue of Microorganisms (GCM) 10K type strain sequencing project: providing services to taxonomists for standard genome sequencing and annotation.</title>
        <authorList>
            <consortium name="The Broad Institute Genomics Platform"/>
            <consortium name="The Broad Institute Genome Sequencing Center for Infectious Disease"/>
            <person name="Wu L."/>
            <person name="Ma J."/>
        </authorList>
    </citation>
    <scope>NUCLEOTIDE SEQUENCE [LARGE SCALE GENOMIC DNA]</scope>
    <source>
        <strain evidence="2">CGMCC 1.12942</strain>
    </source>
</reference>
<keyword evidence="2" id="KW-1185">Reference proteome</keyword>